<gene>
    <name evidence="1" type="ORF">RM877_30310</name>
</gene>
<dbReference type="RefSeq" id="WP_093832399.1">
    <property type="nucleotide sequence ID" value="NZ_JAVRES010000021.1"/>
</dbReference>
<evidence type="ECO:0008006" key="3">
    <source>
        <dbReference type="Google" id="ProtNLM"/>
    </source>
</evidence>
<protein>
    <recommendedName>
        <fullName evidence="3">Glycosyltransferase</fullName>
    </recommendedName>
</protein>
<evidence type="ECO:0000313" key="2">
    <source>
        <dbReference type="Proteomes" id="UP001183535"/>
    </source>
</evidence>
<dbReference type="EMBL" id="JAVRES010000021">
    <property type="protein sequence ID" value="MDT0438970.1"/>
    <property type="molecule type" value="Genomic_DNA"/>
</dbReference>
<comment type="caution">
    <text evidence="1">The sequence shown here is derived from an EMBL/GenBank/DDBJ whole genome shotgun (WGS) entry which is preliminary data.</text>
</comment>
<keyword evidence="2" id="KW-1185">Reference proteome</keyword>
<proteinExistence type="predicted"/>
<organism evidence="1 2">
    <name type="scientific">Streptomyces doudnae</name>
    <dbReference type="NCBI Taxonomy" id="3075536"/>
    <lineage>
        <taxon>Bacteria</taxon>
        <taxon>Bacillati</taxon>
        <taxon>Actinomycetota</taxon>
        <taxon>Actinomycetes</taxon>
        <taxon>Kitasatosporales</taxon>
        <taxon>Streptomycetaceae</taxon>
        <taxon>Streptomyces</taxon>
    </lineage>
</organism>
<sequence length="379" mass="40100">MLVTAQPFGFGPASAAALLADELAPSCGRLGYIGAGHTLDLQHRPPYAAVHDVTGLPGPARLDRLRQLGEDYDLLLTAMDFPMAALARRAGLRVAVYDALTWYWPHFPAVVHDPSVLYLAQDFFGVRERVATEDALTGRAVVVAPLVTPGPRRQGGGGHVLVNLAGLHNPFWHPRETAAYARLMVAAVRAGTPAGLRVVVAAGRLTADELAGRSGGPAGPVACGPGTTVGTYRRAEVLRLTSTAAYAFMTPGLGNVYDAAATGVPTVWLPPANNTQGLQAALLREHGYCDDRVDWADLGLAVDHRAPEPVAMAALAAAVRETGDDRRLRVLLAGRVTETSAALDREAPGLAHALLRRFGHGGVRDAAAEVLKWTQRRGR</sequence>
<accession>A0ABD5EWF1</accession>
<evidence type="ECO:0000313" key="1">
    <source>
        <dbReference type="EMBL" id="MDT0438970.1"/>
    </source>
</evidence>
<dbReference type="Proteomes" id="UP001183535">
    <property type="component" value="Unassembled WGS sequence"/>
</dbReference>
<dbReference type="AlphaFoldDB" id="A0ABD5EWF1"/>
<name>A0ABD5EWF1_9ACTN</name>
<reference evidence="2" key="1">
    <citation type="submission" date="2023-07" db="EMBL/GenBank/DDBJ databases">
        <title>30 novel species of actinomycetes from the DSMZ collection.</title>
        <authorList>
            <person name="Nouioui I."/>
        </authorList>
    </citation>
    <scope>NUCLEOTIDE SEQUENCE [LARGE SCALE GENOMIC DNA]</scope>
    <source>
        <strain evidence="2">DSM 41981</strain>
    </source>
</reference>